<evidence type="ECO:0000256" key="2">
    <source>
        <dbReference type="ARBA" id="ARBA00022980"/>
    </source>
</evidence>
<dbReference type="InterPro" id="IPR000054">
    <property type="entry name" value="Ribosomal_eL31"/>
</dbReference>
<dbReference type="HAMAP" id="MF_00410">
    <property type="entry name" value="Ribosomal_eL31"/>
    <property type="match status" value="1"/>
</dbReference>
<dbReference type="RefSeq" id="WP_013329778.1">
    <property type="nucleotide sequence ID" value="NC_014507.1"/>
</dbReference>
<evidence type="ECO:0000256" key="3">
    <source>
        <dbReference type="ARBA" id="ARBA00023274"/>
    </source>
</evidence>
<keyword evidence="7" id="KW-1185">Reference proteome</keyword>
<dbReference type="EMBL" id="CP002117">
    <property type="protein sequence ID" value="ADN36601.1"/>
    <property type="molecule type" value="Genomic_DNA"/>
</dbReference>
<reference evidence="6 7" key="1">
    <citation type="journal article" date="2010" name="Stand. Genomic Sci.">
        <title>Complete genome sequence of Methanoplanus petrolearius type strain (SEBR 4847).</title>
        <authorList>
            <person name="Brambilla E."/>
            <person name="Djao O.D."/>
            <person name="Daligault H."/>
            <person name="Lapidus A."/>
            <person name="Lucas S."/>
            <person name="Hammon N."/>
            <person name="Nolan M."/>
            <person name="Tice H."/>
            <person name="Cheng J.F."/>
            <person name="Han C."/>
            <person name="Tapia R."/>
            <person name="Goodwin L."/>
            <person name="Pitluck S."/>
            <person name="Liolios K."/>
            <person name="Ivanova N."/>
            <person name="Mavromatis K."/>
            <person name="Mikhailova N."/>
            <person name="Pati A."/>
            <person name="Chen A."/>
            <person name="Palaniappan K."/>
            <person name="Land M."/>
            <person name="Hauser L."/>
            <person name="Chang Y.J."/>
            <person name="Jeffries C.D."/>
            <person name="Rohde M."/>
            <person name="Spring S."/>
            <person name="Sikorski J."/>
            <person name="Goker M."/>
            <person name="Woyke T."/>
            <person name="Bristow J."/>
            <person name="Eisen J.A."/>
            <person name="Markowitz V."/>
            <person name="Hugenholtz P."/>
            <person name="Kyrpides N.C."/>
            <person name="Klenk H.P."/>
        </authorList>
    </citation>
    <scope>NUCLEOTIDE SEQUENCE [LARGE SCALE GENOMIC DNA]</scope>
    <source>
        <strain evidence="7">DSM 11571 / OCM 486 / SEBR 4847</strain>
    </source>
</reference>
<dbReference type="GO" id="GO:0022625">
    <property type="term" value="C:cytosolic large ribosomal subunit"/>
    <property type="evidence" value="ECO:0007669"/>
    <property type="project" value="TreeGrafter"/>
</dbReference>
<dbReference type="Proteomes" id="UP000006565">
    <property type="component" value="Chromosome"/>
</dbReference>
<evidence type="ECO:0000313" key="6">
    <source>
        <dbReference type="EMBL" id="ADN36601.1"/>
    </source>
</evidence>
<dbReference type="eggNOG" id="arCOG04473">
    <property type="taxonomic scope" value="Archaea"/>
</dbReference>
<accession>E1RIK9</accession>
<dbReference type="AlphaFoldDB" id="E1RIK9"/>
<sequence length="87" mass="10410">MADILKEQIYVIPLRDVKRAPRWKRSPRAIKEIREFLAKHMKSEDIKIDKSINEKIWEHGCEKPPRKIRIRAMKFEDGQVQAELAEE</sequence>
<name>E1RIK9_METP4</name>
<keyword evidence="2 5" id="KW-0689">Ribosomal protein</keyword>
<evidence type="ECO:0000256" key="1">
    <source>
        <dbReference type="ARBA" id="ARBA00010808"/>
    </source>
</evidence>
<proteinExistence type="inferred from homology"/>
<comment type="similarity">
    <text evidence="1 5">Belongs to the eukaryotic ribosomal protein eL31 family.</text>
</comment>
<dbReference type="OrthoDB" id="10127at2157"/>
<dbReference type="InterPro" id="IPR023621">
    <property type="entry name" value="Ribosomal_eL31_dom_sf"/>
</dbReference>
<dbReference type="PANTHER" id="PTHR10956">
    <property type="entry name" value="60S RIBOSOMAL PROTEIN L31"/>
    <property type="match status" value="1"/>
</dbReference>
<dbReference type="HOGENOM" id="CLU_112570_3_2_2"/>
<keyword evidence="3 5" id="KW-0687">Ribonucleoprotein</keyword>
<evidence type="ECO:0000256" key="5">
    <source>
        <dbReference type="HAMAP-Rule" id="MF_00410"/>
    </source>
</evidence>
<dbReference type="GO" id="GO:0002181">
    <property type="term" value="P:cytoplasmic translation"/>
    <property type="evidence" value="ECO:0007669"/>
    <property type="project" value="TreeGrafter"/>
</dbReference>
<dbReference type="GO" id="GO:0003735">
    <property type="term" value="F:structural constituent of ribosome"/>
    <property type="evidence" value="ECO:0007669"/>
    <property type="project" value="InterPro"/>
</dbReference>
<dbReference type="KEGG" id="mpi:Mpet_1849"/>
<organism evidence="6 7">
    <name type="scientific">Methanolacinia petrolearia (strain DSM 11571 / OCM 486 / SEBR 4847)</name>
    <name type="common">Methanoplanus petrolearius</name>
    <dbReference type="NCBI Taxonomy" id="679926"/>
    <lineage>
        <taxon>Archaea</taxon>
        <taxon>Methanobacteriati</taxon>
        <taxon>Methanobacteriota</taxon>
        <taxon>Stenosarchaea group</taxon>
        <taxon>Methanomicrobia</taxon>
        <taxon>Methanomicrobiales</taxon>
        <taxon>Methanomicrobiaceae</taxon>
        <taxon>Methanolacinia</taxon>
    </lineage>
</organism>
<dbReference type="SMART" id="SM01380">
    <property type="entry name" value="Ribosomal_L31e"/>
    <property type="match status" value="1"/>
</dbReference>
<dbReference type="Gene3D" id="3.10.440.10">
    <property type="match status" value="1"/>
</dbReference>
<dbReference type="Pfam" id="PF01198">
    <property type="entry name" value="Ribosomal_L31e"/>
    <property type="match status" value="1"/>
</dbReference>
<dbReference type="SUPFAM" id="SSF54575">
    <property type="entry name" value="Ribosomal protein L31e"/>
    <property type="match status" value="1"/>
</dbReference>
<dbReference type="PANTHER" id="PTHR10956:SF0">
    <property type="entry name" value="60S RIBOSOMAL PROTEIN L31"/>
    <property type="match status" value="1"/>
</dbReference>
<dbReference type="GeneID" id="9744326"/>
<protein>
    <recommendedName>
        <fullName evidence="4 5">Large ribosomal subunit protein eL31</fullName>
    </recommendedName>
</protein>
<gene>
    <name evidence="5" type="primary">rpl31e</name>
    <name evidence="6" type="ordered locus">Mpet_1849</name>
</gene>
<dbReference type="STRING" id="679926.Mpet_1849"/>
<dbReference type="CDD" id="cd00463">
    <property type="entry name" value="Ribosomal_L31e"/>
    <property type="match status" value="1"/>
</dbReference>
<evidence type="ECO:0000313" key="7">
    <source>
        <dbReference type="Proteomes" id="UP000006565"/>
    </source>
</evidence>
<evidence type="ECO:0000256" key="4">
    <source>
        <dbReference type="ARBA" id="ARBA00035230"/>
    </source>
</evidence>
<dbReference type="NCBIfam" id="NF002258">
    <property type="entry name" value="PRK01192.1-1"/>
    <property type="match status" value="1"/>
</dbReference>